<gene>
    <name evidence="5" type="ORF">HH303_17300</name>
</gene>
<dbReference type="Pfam" id="PF01380">
    <property type="entry name" value="SIS"/>
    <property type="match status" value="1"/>
</dbReference>
<dbReference type="InterPro" id="IPR047640">
    <property type="entry name" value="RpiR-like"/>
</dbReference>
<dbReference type="CDD" id="cd05013">
    <property type="entry name" value="SIS_RpiR"/>
    <property type="match status" value="1"/>
</dbReference>
<sequence>MPDIEFETVSQRIRALFESLTRAERQLANRMLENYPVSSMGSITTVAEEAGVSAPTVARMARKLGFSGFPDLQAALRRELEAAISDPITKHDHWASDADTTHILYRFTESVLDNLRNSLKQIDIEAFDRTVSLLSDRRHALHIVGGRITRSLADYFFTHMQVIRPDVTLVASNSNSWPHYLLNMQEGDVLVVFDIRRYEHNIVRLAEVAQSRGVSVVLITDQWGSPASKHSTVTFNLRIEVPSAWDSSVVPMTLVESLIAAVQADCWEETKARMKTLEDLFDHTKLFRKFL</sequence>
<evidence type="ECO:0000259" key="4">
    <source>
        <dbReference type="PROSITE" id="PS51071"/>
    </source>
</evidence>
<accession>A0A7Y0HFV8</accession>
<name>A0A7Y0HFV8_9PROT</name>
<dbReference type="RefSeq" id="WP_169626619.1">
    <property type="nucleotide sequence ID" value="NZ_JABBNT010000005.1"/>
</dbReference>
<protein>
    <submittedName>
        <fullName evidence="5">MurR/RpiR family transcriptional regulator</fullName>
    </submittedName>
</protein>
<dbReference type="InterPro" id="IPR046348">
    <property type="entry name" value="SIS_dom_sf"/>
</dbReference>
<evidence type="ECO:0000256" key="3">
    <source>
        <dbReference type="ARBA" id="ARBA00023163"/>
    </source>
</evidence>
<evidence type="ECO:0000313" key="5">
    <source>
        <dbReference type="EMBL" id="NMM46251.1"/>
    </source>
</evidence>
<dbReference type="EMBL" id="JABBNT010000005">
    <property type="protein sequence ID" value="NMM46251.1"/>
    <property type="molecule type" value="Genomic_DNA"/>
</dbReference>
<dbReference type="GO" id="GO:0003677">
    <property type="term" value="F:DNA binding"/>
    <property type="evidence" value="ECO:0007669"/>
    <property type="project" value="UniProtKB-KW"/>
</dbReference>
<dbReference type="PANTHER" id="PTHR30514:SF18">
    <property type="entry name" value="RPIR-FAMILY TRANSCRIPTIONAL REGULATOR"/>
    <property type="match status" value="1"/>
</dbReference>
<evidence type="ECO:0000256" key="2">
    <source>
        <dbReference type="ARBA" id="ARBA00023125"/>
    </source>
</evidence>
<dbReference type="InterPro" id="IPR035472">
    <property type="entry name" value="RpiR-like_SIS"/>
</dbReference>
<dbReference type="InterPro" id="IPR036388">
    <property type="entry name" value="WH-like_DNA-bd_sf"/>
</dbReference>
<dbReference type="Gene3D" id="1.10.10.10">
    <property type="entry name" value="Winged helix-like DNA-binding domain superfamily/Winged helix DNA-binding domain"/>
    <property type="match status" value="1"/>
</dbReference>
<dbReference type="GO" id="GO:0097367">
    <property type="term" value="F:carbohydrate derivative binding"/>
    <property type="evidence" value="ECO:0007669"/>
    <property type="project" value="InterPro"/>
</dbReference>
<evidence type="ECO:0000313" key="6">
    <source>
        <dbReference type="Proteomes" id="UP000539372"/>
    </source>
</evidence>
<organism evidence="5 6">
    <name type="scientific">Pacificispira spongiicola</name>
    <dbReference type="NCBI Taxonomy" id="2729598"/>
    <lineage>
        <taxon>Bacteria</taxon>
        <taxon>Pseudomonadati</taxon>
        <taxon>Pseudomonadota</taxon>
        <taxon>Alphaproteobacteria</taxon>
        <taxon>Rhodospirillales</taxon>
        <taxon>Rhodospirillaceae</taxon>
        <taxon>Pacificispira</taxon>
    </lineage>
</organism>
<dbReference type="InterPro" id="IPR000281">
    <property type="entry name" value="HTH_RpiR"/>
</dbReference>
<feature type="domain" description="HTH rpiR-type" evidence="4">
    <location>
        <begin position="7"/>
        <end position="83"/>
    </location>
</feature>
<dbReference type="Gene3D" id="3.40.50.10490">
    <property type="entry name" value="Glucose-6-phosphate isomerase like protein, domain 1"/>
    <property type="match status" value="1"/>
</dbReference>
<dbReference type="Proteomes" id="UP000539372">
    <property type="component" value="Unassembled WGS sequence"/>
</dbReference>
<dbReference type="SUPFAM" id="SSF53697">
    <property type="entry name" value="SIS domain"/>
    <property type="match status" value="1"/>
</dbReference>
<reference evidence="5 6" key="1">
    <citation type="submission" date="2020-04" db="EMBL/GenBank/DDBJ databases">
        <title>Rhodospirillaceae bacterium KN72 isolated from deep sea.</title>
        <authorList>
            <person name="Zhang D.-C."/>
        </authorList>
    </citation>
    <scope>NUCLEOTIDE SEQUENCE [LARGE SCALE GENOMIC DNA]</scope>
    <source>
        <strain evidence="5 6">KN72</strain>
    </source>
</reference>
<comment type="caution">
    <text evidence="5">The sequence shown here is derived from an EMBL/GenBank/DDBJ whole genome shotgun (WGS) entry which is preliminary data.</text>
</comment>
<keyword evidence="6" id="KW-1185">Reference proteome</keyword>
<dbReference type="InterPro" id="IPR001347">
    <property type="entry name" value="SIS_dom"/>
</dbReference>
<evidence type="ECO:0000256" key="1">
    <source>
        <dbReference type="ARBA" id="ARBA00023015"/>
    </source>
</evidence>
<keyword evidence="1" id="KW-0805">Transcription regulation</keyword>
<dbReference type="Pfam" id="PF01418">
    <property type="entry name" value="HTH_6"/>
    <property type="match status" value="1"/>
</dbReference>
<dbReference type="PROSITE" id="PS51071">
    <property type="entry name" value="HTH_RPIR"/>
    <property type="match status" value="1"/>
</dbReference>
<proteinExistence type="predicted"/>
<dbReference type="AlphaFoldDB" id="A0A7Y0HFV8"/>
<dbReference type="SUPFAM" id="SSF46689">
    <property type="entry name" value="Homeodomain-like"/>
    <property type="match status" value="1"/>
</dbReference>
<dbReference type="PANTHER" id="PTHR30514">
    <property type="entry name" value="GLUCOKINASE"/>
    <property type="match status" value="1"/>
</dbReference>
<dbReference type="InterPro" id="IPR009057">
    <property type="entry name" value="Homeodomain-like_sf"/>
</dbReference>
<keyword evidence="3" id="KW-0804">Transcription</keyword>
<dbReference type="GO" id="GO:0003700">
    <property type="term" value="F:DNA-binding transcription factor activity"/>
    <property type="evidence" value="ECO:0007669"/>
    <property type="project" value="InterPro"/>
</dbReference>
<keyword evidence="2" id="KW-0238">DNA-binding</keyword>
<dbReference type="GO" id="GO:1901135">
    <property type="term" value="P:carbohydrate derivative metabolic process"/>
    <property type="evidence" value="ECO:0007669"/>
    <property type="project" value="InterPro"/>
</dbReference>